<dbReference type="GO" id="GO:0005737">
    <property type="term" value="C:cytoplasm"/>
    <property type="evidence" value="ECO:0007669"/>
    <property type="project" value="UniProtKB-SubCell"/>
</dbReference>
<proteinExistence type="inferred from homology"/>
<dbReference type="InterPro" id="IPR036416">
    <property type="entry name" value="Pept_tRNA_hydro_sf"/>
</dbReference>
<evidence type="ECO:0000256" key="3">
    <source>
        <dbReference type="ARBA" id="ARBA00022801"/>
    </source>
</evidence>
<evidence type="ECO:0000256" key="9">
    <source>
        <dbReference type="RuleBase" id="RU000673"/>
    </source>
</evidence>
<comment type="subcellular location">
    <subcellularLocation>
        <location evidence="8">Cytoplasm</location>
    </subcellularLocation>
</comment>
<evidence type="ECO:0000256" key="10">
    <source>
        <dbReference type="RuleBase" id="RU004320"/>
    </source>
</evidence>
<evidence type="ECO:0000256" key="6">
    <source>
        <dbReference type="ARBA" id="ARBA00048707"/>
    </source>
</evidence>
<comment type="function">
    <text evidence="8">Catalyzes the release of premature peptidyl moieties from peptidyl-tRNA molecules trapped in stalled 50S ribosomal subunits, and thus maintains levels of free tRNAs and 50S ribosomes.</text>
</comment>
<dbReference type="GO" id="GO:0072344">
    <property type="term" value="P:rescue of stalled ribosome"/>
    <property type="evidence" value="ECO:0007669"/>
    <property type="project" value="UniProtKB-UniRule"/>
</dbReference>
<dbReference type="InterPro" id="IPR018171">
    <property type="entry name" value="Pept_tRNA_hydro_CS"/>
</dbReference>
<keyword evidence="4 8" id="KW-0694">RNA-binding</keyword>
<evidence type="ECO:0000256" key="2">
    <source>
        <dbReference type="ARBA" id="ARBA00022555"/>
    </source>
</evidence>
<dbReference type="eggNOG" id="COG0193">
    <property type="taxonomic scope" value="Bacteria"/>
</dbReference>
<dbReference type="PATRIC" id="fig|1188239.3.peg.1488"/>
<dbReference type="InterPro" id="IPR001328">
    <property type="entry name" value="Pept_tRNA_hydro"/>
</dbReference>
<feature type="active site" description="Proton acceptor" evidence="8">
    <location>
        <position position="19"/>
    </location>
</feature>
<evidence type="ECO:0000313" key="12">
    <source>
        <dbReference type="Proteomes" id="UP000020977"/>
    </source>
</evidence>
<dbReference type="STRING" id="1188239.MOVI_6230"/>
<comment type="catalytic activity">
    <reaction evidence="6 8 9">
        <text>an N-acyl-L-alpha-aminoacyl-tRNA + H2O = an N-acyl-L-amino acid + a tRNA + H(+)</text>
        <dbReference type="Rhea" id="RHEA:54448"/>
        <dbReference type="Rhea" id="RHEA-COMP:10123"/>
        <dbReference type="Rhea" id="RHEA-COMP:13883"/>
        <dbReference type="ChEBI" id="CHEBI:15377"/>
        <dbReference type="ChEBI" id="CHEBI:15378"/>
        <dbReference type="ChEBI" id="CHEBI:59874"/>
        <dbReference type="ChEBI" id="CHEBI:78442"/>
        <dbReference type="ChEBI" id="CHEBI:138191"/>
        <dbReference type="EC" id="3.1.1.29"/>
    </reaction>
</comment>
<feature type="site" description="Stabilizes the basic form of H active site to accept a proton" evidence="8">
    <location>
        <position position="87"/>
    </location>
</feature>
<dbReference type="PROSITE" id="PS01195">
    <property type="entry name" value="PEPT_TRNA_HYDROL_1"/>
    <property type="match status" value="1"/>
</dbReference>
<organism evidence="11 12">
    <name type="scientific">Mesomycoplasma ovipneumoniae 14811</name>
    <dbReference type="NCBI Taxonomy" id="1188239"/>
    <lineage>
        <taxon>Bacteria</taxon>
        <taxon>Bacillati</taxon>
        <taxon>Mycoplasmatota</taxon>
        <taxon>Mycoplasmoidales</taxon>
        <taxon>Metamycoplasmataceae</taxon>
        <taxon>Mesomycoplasma</taxon>
    </lineage>
</organism>
<feature type="binding site" evidence="8">
    <location>
        <position position="60"/>
    </location>
    <ligand>
        <name>tRNA</name>
        <dbReference type="ChEBI" id="CHEBI:17843"/>
    </ligand>
</feature>
<dbReference type="Gene3D" id="3.40.50.1470">
    <property type="entry name" value="Peptidyl-tRNA hydrolase"/>
    <property type="match status" value="1"/>
</dbReference>
<evidence type="ECO:0000256" key="8">
    <source>
        <dbReference type="HAMAP-Rule" id="MF_00083"/>
    </source>
</evidence>
<dbReference type="AlphaFoldDB" id="A0A014M1P3"/>
<name>A0A014M1P3_9BACT</name>
<dbReference type="GO" id="GO:0000049">
    <property type="term" value="F:tRNA binding"/>
    <property type="evidence" value="ECO:0007669"/>
    <property type="project" value="UniProtKB-UniRule"/>
</dbReference>
<keyword evidence="2 8" id="KW-0820">tRNA-binding</keyword>
<evidence type="ECO:0000256" key="7">
    <source>
        <dbReference type="ARBA" id="ARBA00050038"/>
    </source>
</evidence>
<keyword evidence="8" id="KW-0963">Cytoplasm</keyword>
<feature type="site" description="Discriminates between blocked and unblocked aminoacyl-tRNA" evidence="8">
    <location>
        <position position="9"/>
    </location>
</feature>
<accession>A0A014M1P3</accession>
<dbReference type="GO" id="GO:0004045">
    <property type="term" value="F:peptidyl-tRNA hydrolase activity"/>
    <property type="evidence" value="ECO:0007669"/>
    <property type="project" value="UniProtKB-UniRule"/>
</dbReference>
<dbReference type="RefSeq" id="WP_044284440.1">
    <property type="nucleotide sequence ID" value="NZ_JFAD01000033.1"/>
</dbReference>
<dbReference type="PANTHER" id="PTHR17224:SF1">
    <property type="entry name" value="PEPTIDYL-TRNA HYDROLASE"/>
    <property type="match status" value="1"/>
</dbReference>
<gene>
    <name evidence="8 11" type="primary">pth</name>
    <name evidence="11" type="ORF">MOVI_6230</name>
</gene>
<reference evidence="11 12" key="1">
    <citation type="submission" date="2014-03" db="EMBL/GenBank/DDBJ databases">
        <title>Genome sequence of Mycoplasma ovipneumoniae strain 14811.</title>
        <authorList>
            <person name="Sirand-Pugnet P."/>
            <person name="Breton M."/>
            <person name="Dordet-Frisoni E."/>
            <person name="Baranowski E."/>
            <person name="Barre A."/>
            <person name="Couture C."/>
            <person name="Dupuy V."/>
            <person name="Gaurivaud P."/>
            <person name="Jacob D."/>
            <person name="Lemaitre C."/>
            <person name="Manso-Silvan L."/>
            <person name="Nikolski M."/>
            <person name="Nouvel L.-X."/>
            <person name="Poumarat F."/>
            <person name="Tardy F."/>
            <person name="Thebault P."/>
            <person name="Theil S."/>
            <person name="Citti C."/>
            <person name="Thiaucourt F."/>
            <person name="Blanchard A."/>
        </authorList>
    </citation>
    <scope>NUCLEOTIDE SEQUENCE [LARGE SCALE GENOMIC DNA]</scope>
    <source>
        <strain evidence="11 12">14811</strain>
    </source>
</reference>
<feature type="binding site" evidence="8">
    <location>
        <position position="62"/>
    </location>
    <ligand>
        <name>tRNA</name>
        <dbReference type="ChEBI" id="CHEBI:17843"/>
    </ligand>
</feature>
<protein>
    <recommendedName>
        <fullName evidence="7 8">Peptidyl-tRNA hydrolase</fullName>
        <shortName evidence="8">Pth</shortName>
        <ecNumber evidence="1 8">3.1.1.29</ecNumber>
    </recommendedName>
</protein>
<dbReference type="SUPFAM" id="SSF53178">
    <property type="entry name" value="Peptidyl-tRNA hydrolase-like"/>
    <property type="match status" value="1"/>
</dbReference>
<comment type="similarity">
    <text evidence="5 8 10">Belongs to the PTH family.</text>
</comment>
<dbReference type="PANTHER" id="PTHR17224">
    <property type="entry name" value="PEPTIDYL-TRNA HYDROLASE"/>
    <property type="match status" value="1"/>
</dbReference>
<comment type="caution">
    <text evidence="8">Lacks conserved residue(s) required for the propagation of feature annotation.</text>
</comment>
<dbReference type="GO" id="GO:0006515">
    <property type="term" value="P:protein quality control for misfolded or incompletely synthesized proteins"/>
    <property type="evidence" value="ECO:0007669"/>
    <property type="project" value="UniProtKB-UniRule"/>
</dbReference>
<evidence type="ECO:0000256" key="5">
    <source>
        <dbReference type="ARBA" id="ARBA00038063"/>
    </source>
</evidence>
<dbReference type="EMBL" id="JFAD01000033">
    <property type="protein sequence ID" value="EXU60893.1"/>
    <property type="molecule type" value="Genomic_DNA"/>
</dbReference>
<evidence type="ECO:0000256" key="4">
    <source>
        <dbReference type="ARBA" id="ARBA00022884"/>
    </source>
</evidence>
<dbReference type="CDD" id="cd00462">
    <property type="entry name" value="PTH"/>
    <property type="match status" value="1"/>
</dbReference>
<dbReference type="NCBIfam" id="TIGR00447">
    <property type="entry name" value="pth"/>
    <property type="match status" value="1"/>
</dbReference>
<evidence type="ECO:0000313" key="11">
    <source>
        <dbReference type="EMBL" id="EXU60893.1"/>
    </source>
</evidence>
<dbReference type="EC" id="3.1.1.29" evidence="1 8"/>
<sequence length="184" mass="20677">MKLIVGLGNPGEKYAQTKHNVGFWVLDLLAEKLGLTFDQKTENGVFCKTSDFILAKPTTYMNKSGDFVFELVQFYKINILDVIIVYDDMNFEIGQAIIRATGSAGGQRGMENIIEKCGTKDIKRLKIGISRAENSKEYVLSPFENQAKIKVKQVIDQAADILIFYLSNSFMTTVQKFNANKNKA</sequence>
<dbReference type="FunFam" id="3.40.50.1470:FF:000001">
    <property type="entry name" value="Peptidyl-tRNA hydrolase"/>
    <property type="match status" value="1"/>
</dbReference>
<dbReference type="Proteomes" id="UP000020977">
    <property type="component" value="Unassembled WGS sequence"/>
</dbReference>
<comment type="function">
    <text evidence="8">Hydrolyzes ribosome-free peptidyl-tRNAs (with 1 or more amino acids incorporated), which drop off the ribosome during protein synthesis, or as a result of ribosome stalling.</text>
</comment>
<keyword evidence="3 8" id="KW-0378">Hydrolase</keyword>
<comment type="caution">
    <text evidence="11">The sequence shown here is derived from an EMBL/GenBank/DDBJ whole genome shotgun (WGS) entry which is preliminary data.</text>
</comment>
<feature type="binding site" evidence="8">
    <location>
        <position position="14"/>
    </location>
    <ligand>
        <name>tRNA</name>
        <dbReference type="ChEBI" id="CHEBI:17843"/>
    </ligand>
</feature>
<dbReference type="HAMAP" id="MF_00083">
    <property type="entry name" value="Pept_tRNA_hydro_bact"/>
    <property type="match status" value="1"/>
</dbReference>
<dbReference type="Pfam" id="PF01195">
    <property type="entry name" value="Pept_tRNA_hydro"/>
    <property type="match status" value="1"/>
</dbReference>
<evidence type="ECO:0000256" key="1">
    <source>
        <dbReference type="ARBA" id="ARBA00013260"/>
    </source>
</evidence>
<comment type="subunit">
    <text evidence="8">Monomer.</text>
</comment>